<keyword evidence="2 3" id="KW-0040">ANK repeat</keyword>
<proteinExistence type="predicted"/>
<accession>A0AAU7YJY6</accession>
<keyword evidence="4" id="KW-1133">Transmembrane helix</keyword>
<dbReference type="EMBL" id="CP158586">
    <property type="protein sequence ID" value="XCA33217.1"/>
    <property type="molecule type" value="Genomic_DNA"/>
</dbReference>
<dbReference type="SMART" id="SM00248">
    <property type="entry name" value="ANK"/>
    <property type="match status" value="3"/>
</dbReference>
<keyword evidence="1" id="KW-0677">Repeat</keyword>
<dbReference type="PROSITE" id="PS50297">
    <property type="entry name" value="ANK_REP_REGION"/>
    <property type="match status" value="2"/>
</dbReference>
<evidence type="ECO:0000256" key="1">
    <source>
        <dbReference type="ARBA" id="ARBA00022737"/>
    </source>
</evidence>
<feature type="repeat" description="ANK" evidence="3">
    <location>
        <begin position="126"/>
        <end position="158"/>
    </location>
</feature>
<organism evidence="5">
    <name type="scientific">Wolbachia endosymbiont of Polyergus mexicanus</name>
    <dbReference type="NCBI Taxonomy" id="3171167"/>
    <lineage>
        <taxon>Bacteria</taxon>
        <taxon>Pseudomonadati</taxon>
        <taxon>Pseudomonadota</taxon>
        <taxon>Alphaproteobacteria</taxon>
        <taxon>Rickettsiales</taxon>
        <taxon>Anaplasmataceae</taxon>
        <taxon>Wolbachieae</taxon>
        <taxon>Wolbachia</taxon>
    </lineage>
</organism>
<feature type="repeat" description="ANK" evidence="3">
    <location>
        <begin position="159"/>
        <end position="191"/>
    </location>
</feature>
<dbReference type="GO" id="GO:0004842">
    <property type="term" value="F:ubiquitin-protein transferase activity"/>
    <property type="evidence" value="ECO:0007669"/>
    <property type="project" value="TreeGrafter"/>
</dbReference>
<name>A0AAU7YJY6_9RICK</name>
<evidence type="ECO:0000313" key="5">
    <source>
        <dbReference type="EMBL" id="XCA33217.1"/>
    </source>
</evidence>
<keyword evidence="4" id="KW-0812">Transmembrane</keyword>
<gene>
    <name evidence="5" type="ORF">ABS808_05565</name>
</gene>
<evidence type="ECO:0000256" key="4">
    <source>
        <dbReference type="SAM" id="Phobius"/>
    </source>
</evidence>
<feature type="transmembrane region" description="Helical" evidence="4">
    <location>
        <begin position="226"/>
        <end position="251"/>
    </location>
</feature>
<dbReference type="Pfam" id="PF13857">
    <property type="entry name" value="Ank_5"/>
    <property type="match status" value="1"/>
</dbReference>
<dbReference type="InterPro" id="IPR036770">
    <property type="entry name" value="Ankyrin_rpt-contain_sf"/>
</dbReference>
<dbReference type="PANTHER" id="PTHR24171">
    <property type="entry name" value="ANKYRIN REPEAT DOMAIN-CONTAINING PROTEIN 39-RELATED"/>
    <property type="match status" value="1"/>
</dbReference>
<evidence type="ECO:0000256" key="3">
    <source>
        <dbReference type="PROSITE-ProRule" id="PRU00023"/>
    </source>
</evidence>
<dbReference type="PRINTS" id="PR01415">
    <property type="entry name" value="ANKYRIN"/>
</dbReference>
<dbReference type="PROSITE" id="PS50088">
    <property type="entry name" value="ANK_REPEAT"/>
    <property type="match status" value="2"/>
</dbReference>
<protein>
    <submittedName>
        <fullName evidence="5">Ankyrin repeat domain-containing protein</fullName>
    </submittedName>
</protein>
<dbReference type="GO" id="GO:0085020">
    <property type="term" value="P:protein K6-linked ubiquitination"/>
    <property type="evidence" value="ECO:0007669"/>
    <property type="project" value="TreeGrafter"/>
</dbReference>
<dbReference type="InterPro" id="IPR002110">
    <property type="entry name" value="Ankyrin_rpt"/>
</dbReference>
<keyword evidence="4" id="KW-0472">Membrane</keyword>
<evidence type="ECO:0000256" key="2">
    <source>
        <dbReference type="ARBA" id="ARBA00023043"/>
    </source>
</evidence>
<dbReference type="Gene3D" id="1.25.40.20">
    <property type="entry name" value="Ankyrin repeat-containing domain"/>
    <property type="match status" value="1"/>
</dbReference>
<sequence length="253" mass="28403">MKDEQWWKILSAIEKEKDLNRDNVIEKIKEELKAEDKNWYKKWEKAGFGVNYLFEVESNVFIQCEDGSLILFKDFEDEDFEDNAFTQPKDNGLTLLYLAVYNNLGNTINALLKAEGINVNAVHTSYLRTPLHCAARNGRTKIVNTLIENEVNVNAEDENRFTPLHLAAYHGHTEVVKILIANGADPLLKNKDGKTPRDLAERDFIKKLLKEAEEKQLKQQALNKSISAGGATALLGTAAAVALFVTGTVAVEL</sequence>
<dbReference type="SUPFAM" id="SSF48403">
    <property type="entry name" value="Ankyrin repeat"/>
    <property type="match status" value="1"/>
</dbReference>
<dbReference type="AlphaFoldDB" id="A0AAU7YJY6"/>
<dbReference type="PANTHER" id="PTHR24171:SF8">
    <property type="entry name" value="BRCA1-ASSOCIATED RING DOMAIN PROTEIN 1"/>
    <property type="match status" value="1"/>
</dbReference>
<reference evidence="5" key="1">
    <citation type="submission" date="2024-06" db="EMBL/GenBank/DDBJ databases">
        <title>Genome assembly of the Polyergus mexicanus.</title>
        <authorList>
            <person name="Cash E."/>
            <person name="Tustsui N.D."/>
            <person name="Ward P."/>
            <person name="Nguyen O."/>
            <person name="Sahasrabudhe R."/>
            <person name="Fairbairn C.W."/>
            <person name="Seligmann W.E."/>
            <person name="Sacco S."/>
            <person name="Beraut E."/>
            <person name="Miller C."/>
            <person name="Toffelmier E."/>
            <person name="Shaffer H.B."/>
        </authorList>
    </citation>
    <scope>NUCLEOTIDE SEQUENCE</scope>
    <source>
        <strain evidence="5">NDT 795.1</strain>
    </source>
</reference>